<comment type="caution">
    <text evidence="2">The sequence shown here is derived from an EMBL/GenBank/DDBJ whole genome shotgun (WGS) entry which is preliminary data.</text>
</comment>
<name>A0A5C4XKR2_9HYPH</name>
<protein>
    <submittedName>
        <fullName evidence="2">MOSC domain-containing protein</fullName>
    </submittedName>
</protein>
<dbReference type="Pfam" id="PF03476">
    <property type="entry name" value="MOSC_N"/>
    <property type="match status" value="1"/>
</dbReference>
<evidence type="ECO:0000259" key="1">
    <source>
        <dbReference type="PROSITE" id="PS51340"/>
    </source>
</evidence>
<dbReference type="SUPFAM" id="SSF50800">
    <property type="entry name" value="PK beta-barrel domain-like"/>
    <property type="match status" value="1"/>
</dbReference>
<dbReference type="Gene3D" id="2.40.33.20">
    <property type="entry name" value="PK beta-barrel domain-like"/>
    <property type="match status" value="1"/>
</dbReference>
<dbReference type="GO" id="GO:0030151">
    <property type="term" value="F:molybdenum ion binding"/>
    <property type="evidence" value="ECO:0007669"/>
    <property type="project" value="InterPro"/>
</dbReference>
<dbReference type="Proteomes" id="UP000311605">
    <property type="component" value="Unassembled WGS sequence"/>
</dbReference>
<feature type="domain" description="MOSC" evidence="1">
    <location>
        <begin position="124"/>
        <end position="276"/>
    </location>
</feature>
<dbReference type="InterPro" id="IPR005302">
    <property type="entry name" value="MoCF_Sase_C"/>
</dbReference>
<dbReference type="GO" id="GO:0003824">
    <property type="term" value="F:catalytic activity"/>
    <property type="evidence" value="ECO:0007669"/>
    <property type="project" value="InterPro"/>
</dbReference>
<reference evidence="2 3" key="1">
    <citation type="submission" date="2019-06" db="EMBL/GenBank/DDBJ databases">
        <title>The draft genome of Rhizobium smilacinae PTYR-5.</title>
        <authorList>
            <person name="Liu L."/>
            <person name="Li L."/>
            <person name="Zhang X."/>
        </authorList>
    </citation>
    <scope>NUCLEOTIDE SEQUENCE [LARGE SCALE GENOMIC DNA]</scope>
    <source>
        <strain evidence="2 3">PTYR-5</strain>
    </source>
</reference>
<accession>A0A5C4XKR2</accession>
<dbReference type="PROSITE" id="PS51340">
    <property type="entry name" value="MOSC"/>
    <property type="match status" value="1"/>
</dbReference>
<dbReference type="PANTHER" id="PTHR36930:SF1">
    <property type="entry name" value="MOSC DOMAIN-CONTAINING PROTEIN"/>
    <property type="match status" value="1"/>
</dbReference>
<dbReference type="EMBL" id="VDMN01000003">
    <property type="protein sequence ID" value="TNM63074.1"/>
    <property type="molecule type" value="Genomic_DNA"/>
</dbReference>
<dbReference type="Pfam" id="PF03473">
    <property type="entry name" value="MOSC"/>
    <property type="match status" value="1"/>
</dbReference>
<evidence type="ECO:0000313" key="2">
    <source>
        <dbReference type="EMBL" id="TNM63074.1"/>
    </source>
</evidence>
<proteinExistence type="predicted"/>
<keyword evidence="3" id="KW-1185">Reference proteome</keyword>
<dbReference type="OrthoDB" id="581532at2"/>
<dbReference type="InterPro" id="IPR011037">
    <property type="entry name" value="Pyrv_Knase-like_insert_dom_sf"/>
</dbReference>
<evidence type="ECO:0000313" key="3">
    <source>
        <dbReference type="Proteomes" id="UP000311605"/>
    </source>
</evidence>
<gene>
    <name evidence="2" type="ORF">FHP24_17860</name>
</gene>
<dbReference type="InterPro" id="IPR005303">
    <property type="entry name" value="MOCOS_middle"/>
</dbReference>
<organism evidence="2 3">
    <name type="scientific">Aliirhizobium smilacinae</name>
    <dbReference type="NCBI Taxonomy" id="1395944"/>
    <lineage>
        <taxon>Bacteria</taxon>
        <taxon>Pseudomonadati</taxon>
        <taxon>Pseudomonadota</taxon>
        <taxon>Alphaproteobacteria</taxon>
        <taxon>Hyphomicrobiales</taxon>
        <taxon>Rhizobiaceae</taxon>
        <taxon>Aliirhizobium</taxon>
    </lineage>
</organism>
<dbReference type="AlphaFoldDB" id="A0A5C4XKR2"/>
<dbReference type="GO" id="GO:0030170">
    <property type="term" value="F:pyridoxal phosphate binding"/>
    <property type="evidence" value="ECO:0007669"/>
    <property type="project" value="InterPro"/>
</dbReference>
<dbReference type="InterPro" id="IPR052716">
    <property type="entry name" value="MOSC_domain"/>
</dbReference>
<sequence>MWKTHVLKGNTVRSPQASAPFTTDQASFMIAGIEDNGAAGRVTELWRYPVSSIGGERLEIAEIDQYGVTGDRLYGLFDADSGQVAAPEKETRWRPALFLSARIGSSGQVDLRFPEVDWISISDISVTERLTEHFGFEVGIGRYGDHSAGSEPKVSPRYVASPLHIVTTASIRTLEQMTGEISVDPRRFRPNILIETFGEAFPEKKWLGHKLQIGSVCSRVIEETKRCGMTLIAQPGIEERPEVLRGILRHNRRNLGVYGDIEMPGVVRIGDRVYFTS</sequence>
<dbReference type="PANTHER" id="PTHR36930">
    <property type="entry name" value="METAL-SULFUR CLUSTER BIOSYNTHESIS PROTEINS YUAD-RELATED"/>
    <property type="match status" value="1"/>
</dbReference>